<proteinExistence type="predicted"/>
<accession>A0A937X8L5</accession>
<sequence length="83" mass="9308">MVGPVLWSRPEAHRQLEIRVLLKDHREVGYLAIIPRKVVLKPVLAPRVQPLWQTVRDSGATFGINAGFFNRSDGVPASYMVAD</sequence>
<gene>
    <name evidence="1" type="ORF">FJZ00_13285</name>
</gene>
<dbReference type="Proteomes" id="UP000703893">
    <property type="component" value="Unassembled WGS sequence"/>
</dbReference>
<dbReference type="AlphaFoldDB" id="A0A937X8L5"/>
<dbReference type="EMBL" id="VGJX01000868">
    <property type="protein sequence ID" value="MBM3276120.1"/>
    <property type="molecule type" value="Genomic_DNA"/>
</dbReference>
<comment type="caution">
    <text evidence="1">The sequence shown here is derived from an EMBL/GenBank/DDBJ whole genome shotgun (WGS) entry which is preliminary data.</text>
</comment>
<reference evidence="1 2" key="1">
    <citation type="submission" date="2019-03" db="EMBL/GenBank/DDBJ databases">
        <title>Lake Tanganyika Metagenome-Assembled Genomes (MAGs).</title>
        <authorList>
            <person name="Tran P."/>
        </authorList>
    </citation>
    <scope>NUCLEOTIDE SEQUENCE [LARGE SCALE GENOMIC DNA]</scope>
    <source>
        <strain evidence="1">K_DeepCast_65m_m2_236</strain>
    </source>
</reference>
<name>A0A937X8L5_9BACT</name>
<protein>
    <submittedName>
        <fullName evidence="1">Uncharacterized protein</fullName>
    </submittedName>
</protein>
<feature type="non-terminal residue" evidence="1">
    <location>
        <position position="83"/>
    </location>
</feature>
<organism evidence="1 2">
    <name type="scientific">Candidatus Tanganyikabacteria bacterium</name>
    <dbReference type="NCBI Taxonomy" id="2961651"/>
    <lineage>
        <taxon>Bacteria</taxon>
        <taxon>Bacillati</taxon>
        <taxon>Candidatus Sericytochromatia</taxon>
        <taxon>Candidatus Tanganyikabacteria</taxon>
    </lineage>
</organism>
<evidence type="ECO:0000313" key="1">
    <source>
        <dbReference type="EMBL" id="MBM3276120.1"/>
    </source>
</evidence>
<evidence type="ECO:0000313" key="2">
    <source>
        <dbReference type="Proteomes" id="UP000703893"/>
    </source>
</evidence>